<comment type="caution">
    <text evidence="3">The sequence shown here is derived from an EMBL/GenBank/DDBJ whole genome shotgun (WGS) entry which is preliminary data.</text>
</comment>
<evidence type="ECO:0000313" key="3">
    <source>
        <dbReference type="EMBL" id="CAJ0580259.1"/>
    </source>
</evidence>
<feature type="region of interest" description="Disordered" evidence="1">
    <location>
        <begin position="79"/>
        <end position="106"/>
    </location>
</feature>
<accession>A0AA36D5W8</accession>
<sequence length="106" mass="12418">MIINMSFNPYLTKPKSILNSEGRHRDPPLWPMDDPRRISLNWGNEPSTLIVVIKYLALAMIVSFVIWFLWPIKRAPVEFEEDEDEESESEFGEDTEAEYDIVKKDS</sequence>
<keyword evidence="4" id="KW-1185">Reference proteome</keyword>
<protein>
    <submittedName>
        <fullName evidence="3">Uncharacterized protein</fullName>
    </submittedName>
</protein>
<evidence type="ECO:0000256" key="2">
    <source>
        <dbReference type="SAM" id="Phobius"/>
    </source>
</evidence>
<keyword evidence="2" id="KW-0472">Membrane</keyword>
<dbReference type="AlphaFoldDB" id="A0AA36D5W8"/>
<dbReference type="EMBL" id="CATQJA010002659">
    <property type="protein sequence ID" value="CAJ0580259.1"/>
    <property type="molecule type" value="Genomic_DNA"/>
</dbReference>
<reference evidence="3" key="1">
    <citation type="submission" date="2023-06" db="EMBL/GenBank/DDBJ databases">
        <authorList>
            <person name="Delattre M."/>
        </authorList>
    </citation>
    <scope>NUCLEOTIDE SEQUENCE</scope>
    <source>
        <strain evidence="3">AF72</strain>
    </source>
</reference>
<feature type="non-terminal residue" evidence="3">
    <location>
        <position position="1"/>
    </location>
</feature>
<organism evidence="3 4">
    <name type="scientific">Mesorhabditis spiculigera</name>
    <dbReference type="NCBI Taxonomy" id="96644"/>
    <lineage>
        <taxon>Eukaryota</taxon>
        <taxon>Metazoa</taxon>
        <taxon>Ecdysozoa</taxon>
        <taxon>Nematoda</taxon>
        <taxon>Chromadorea</taxon>
        <taxon>Rhabditida</taxon>
        <taxon>Rhabditina</taxon>
        <taxon>Rhabditomorpha</taxon>
        <taxon>Rhabditoidea</taxon>
        <taxon>Rhabditidae</taxon>
        <taxon>Mesorhabditinae</taxon>
        <taxon>Mesorhabditis</taxon>
    </lineage>
</organism>
<dbReference type="Proteomes" id="UP001177023">
    <property type="component" value="Unassembled WGS sequence"/>
</dbReference>
<name>A0AA36D5W8_9BILA</name>
<evidence type="ECO:0000313" key="4">
    <source>
        <dbReference type="Proteomes" id="UP001177023"/>
    </source>
</evidence>
<keyword evidence="2" id="KW-0812">Transmembrane</keyword>
<proteinExistence type="predicted"/>
<evidence type="ECO:0000256" key="1">
    <source>
        <dbReference type="SAM" id="MobiDB-lite"/>
    </source>
</evidence>
<feature type="compositionally biased region" description="Acidic residues" evidence="1">
    <location>
        <begin position="79"/>
        <end position="99"/>
    </location>
</feature>
<feature type="transmembrane region" description="Helical" evidence="2">
    <location>
        <begin position="49"/>
        <end position="70"/>
    </location>
</feature>
<gene>
    <name evidence="3" type="ORF">MSPICULIGERA_LOCUS18457</name>
</gene>
<keyword evidence="2" id="KW-1133">Transmembrane helix</keyword>